<accession>A0A2Z5N352</accession>
<feature type="region of interest" description="Disordered" evidence="1">
    <location>
        <begin position="87"/>
        <end position="130"/>
    </location>
</feature>
<protein>
    <recommendedName>
        <fullName evidence="2">Tetrapyrrole methylase domain-containing protein</fullName>
    </recommendedName>
</protein>
<feature type="compositionally biased region" description="Basic and acidic residues" evidence="1">
    <location>
        <begin position="26"/>
        <end position="39"/>
    </location>
</feature>
<dbReference type="Gene3D" id="3.40.1010.10">
    <property type="entry name" value="Cobalt-precorrin-4 Transmethylase, Domain 1"/>
    <property type="match status" value="1"/>
</dbReference>
<evidence type="ECO:0000256" key="1">
    <source>
        <dbReference type="SAM" id="MobiDB-lite"/>
    </source>
</evidence>
<evidence type="ECO:0000313" key="4">
    <source>
        <dbReference type="Proteomes" id="UP000253104"/>
    </source>
</evidence>
<sequence>MAAAGRARHAESPAAPDVRAGPARQLHAERPDSGRHALDHLQPVRAGSAGRFDHAAGDAVDDPANEEQSGGYRSAELALAAGCAGRARRADEAEHRRQRVSGVPDARESDVPEPAAAREDRGVGCDGLPEGLIARPSRGSIMSTAWFQPDHERYPDAETHRRRWRHLAREIAARAASITDDPAAIAPPARPGSLEILGSGIEASGFTRADEARIRAADHVFFCVADPATKVWLLRERPDAYDLYTLYDDSKRRYVTYMQMAEAMLHPVRQGRRVVAIFYGHPGIFVLATHRAVRIARREGHRAEMRAAVSALDTLCADLGVDPSQPGMQMYEATDMLIRSRRPDTGLHLVLWQVGLIGELGYRRQGYLNSNFSVLLDYLEALYGADHPVVNYVGSRYPGVDPLIDQQTIASLRDPSVQNWVTGISTFYLPPKDAALADAAMLGRLGLLHPGQPLRSTADALRVIDRYGPRERRAFTDFATFDVPQSYQWQPDSAAARFVLALCDDPHLRERYRDDPAAAVAGWSGLSQRERELLSRRDAGAIQLAAKGLRSGGEPENRRLLSLLLDLKSASATLLAAVKRAPAGRVQAAAASWSGARGIAADWPALAADFQQLLRRDLAVWSGFYLAAGHALSLSVFGRPDGSVTRVDLNGVRVQGARFDKGVLTWSADAGNPYSGYLQPDLRPGGQRRWVGLIWPAGAHPDTSHKLVVDECLARPRLPTSAIAGVYPWLAPDDGEHRIAILPTPAGMSVTLDGTPVDEPLTIGRDHFTLGERRVPLATRIRDDAPAAHLHGEYRLLLRHGALAEVSSACVDAGGFSIGGRRVAATFDGDAMQWRDGPPAMASGSLTFTLDPITLRPLVHGTAHGASGASIALRGMAAMSDADAAVLAATPRLGLPDWAWAHLVAIMAGASRKGGLFLWHGYERASTNLARVRQVLARLHRDGADHA</sequence>
<dbReference type="GO" id="GO:0008168">
    <property type="term" value="F:methyltransferase activity"/>
    <property type="evidence" value="ECO:0007669"/>
    <property type="project" value="InterPro"/>
</dbReference>
<feature type="compositionally biased region" description="Basic and acidic residues" evidence="1">
    <location>
        <begin position="105"/>
        <end position="123"/>
    </location>
</feature>
<feature type="region of interest" description="Disordered" evidence="1">
    <location>
        <begin position="1"/>
        <end position="73"/>
    </location>
</feature>
<evidence type="ECO:0000259" key="2">
    <source>
        <dbReference type="Pfam" id="PF00590"/>
    </source>
</evidence>
<dbReference type="InterPro" id="IPR014777">
    <property type="entry name" value="4pyrrole_Mease_sub1"/>
</dbReference>
<dbReference type="SUPFAM" id="SSF53790">
    <property type="entry name" value="Tetrapyrrole methylase"/>
    <property type="match status" value="1"/>
</dbReference>
<feature type="domain" description="Tetrapyrrole methylase" evidence="2">
    <location>
        <begin position="204"/>
        <end position="327"/>
    </location>
</feature>
<organism evidence="3 4">
    <name type="scientific">Burkholderia pyrrocinia</name>
    <name type="common">Pseudomonas pyrrocinia</name>
    <dbReference type="NCBI Taxonomy" id="60550"/>
    <lineage>
        <taxon>Bacteria</taxon>
        <taxon>Pseudomonadati</taxon>
        <taxon>Pseudomonadota</taxon>
        <taxon>Betaproteobacteria</taxon>
        <taxon>Burkholderiales</taxon>
        <taxon>Burkholderiaceae</taxon>
        <taxon>Burkholderia</taxon>
        <taxon>Burkholderia cepacia complex</taxon>
    </lineage>
</organism>
<evidence type="ECO:0000313" key="3">
    <source>
        <dbReference type="EMBL" id="AXF23942.1"/>
    </source>
</evidence>
<dbReference type="AlphaFoldDB" id="A0A2Z5N352"/>
<proteinExistence type="predicted"/>
<gene>
    <name evidence="3" type="ORF">CUJ89_26625</name>
</gene>
<dbReference type="InterPro" id="IPR035996">
    <property type="entry name" value="4pyrrol_Methylase_sf"/>
</dbReference>
<dbReference type="Pfam" id="PF00590">
    <property type="entry name" value="TP_methylase"/>
    <property type="match status" value="1"/>
</dbReference>
<dbReference type="InterPro" id="IPR000878">
    <property type="entry name" value="4pyrrol_Mease"/>
</dbReference>
<dbReference type="EMBL" id="CP024903">
    <property type="protein sequence ID" value="AXF23942.1"/>
    <property type="molecule type" value="Genomic_DNA"/>
</dbReference>
<dbReference type="CDD" id="cd19916">
    <property type="entry name" value="OphMA_like"/>
    <property type="match status" value="1"/>
</dbReference>
<reference evidence="3 4" key="1">
    <citation type="journal article" date="2018" name="ISME J.">
        <title>Involvement of Burkholderiaceae and sulfurous volatiles in disease-suppressive soils.</title>
        <authorList>
            <person name="Carrion V.J."/>
            <person name="Cordovez V."/>
            <person name="Tyc O."/>
            <person name="Etalo D.W."/>
            <person name="de Bruijn I."/>
            <person name="de Jager V.C."/>
            <person name="Medema M.H."/>
            <person name="Eberl L."/>
            <person name="Raaijmakers J.M."/>
        </authorList>
    </citation>
    <scope>NUCLEOTIDE SEQUENCE [LARGE SCALE GENOMIC DNA]</scope>
    <source>
        <strain evidence="4">mHSR5</strain>
    </source>
</reference>
<dbReference type="Proteomes" id="UP000253104">
    <property type="component" value="Chromosome mHSR5_B"/>
</dbReference>
<dbReference type="OrthoDB" id="1459304at2"/>
<name>A0A2Z5N352_BURPY</name>